<feature type="region of interest" description="Disordered" evidence="1">
    <location>
        <begin position="164"/>
        <end position="187"/>
    </location>
</feature>
<dbReference type="PhylomeDB" id="Q54F92"/>
<dbReference type="PANTHER" id="PTHR32052">
    <property type="entry name" value="ANKYRIN REPEAT-CONTAINING PROTEIN"/>
    <property type="match status" value="1"/>
</dbReference>
<dbReference type="eggNOG" id="ENOG502RST1">
    <property type="taxonomic scope" value="Eukaryota"/>
</dbReference>
<evidence type="ECO:0000313" key="3">
    <source>
        <dbReference type="Proteomes" id="UP000002195"/>
    </source>
</evidence>
<accession>Q54F92</accession>
<gene>
    <name evidence="2" type="ORF">DDB_G0290999</name>
</gene>
<dbReference type="GeneID" id="8627945"/>
<dbReference type="HOGENOM" id="CLU_339024_0_0_1"/>
<name>Q54F92_DICDI</name>
<dbReference type="PaxDb" id="44689-DDB0189204"/>
<evidence type="ECO:0000256" key="1">
    <source>
        <dbReference type="SAM" id="MobiDB-lite"/>
    </source>
</evidence>
<proteinExistence type="predicted"/>
<reference evidence="2 3" key="1">
    <citation type="journal article" date="2005" name="Nature">
        <title>The genome of the social amoeba Dictyostelium discoideum.</title>
        <authorList>
            <consortium name="The Dictyostelium discoideum Sequencing Consortium"/>
            <person name="Eichinger L."/>
            <person name="Pachebat J.A."/>
            <person name="Glockner G."/>
            <person name="Rajandream M.A."/>
            <person name="Sucgang R."/>
            <person name="Berriman M."/>
            <person name="Song J."/>
            <person name="Olsen R."/>
            <person name="Szafranski K."/>
            <person name="Xu Q."/>
            <person name="Tunggal B."/>
            <person name="Kummerfeld S."/>
            <person name="Madera M."/>
            <person name="Konfortov B.A."/>
            <person name="Rivero F."/>
            <person name="Bankier A.T."/>
            <person name="Lehmann R."/>
            <person name="Hamlin N."/>
            <person name="Davies R."/>
            <person name="Gaudet P."/>
            <person name="Fey P."/>
            <person name="Pilcher K."/>
            <person name="Chen G."/>
            <person name="Saunders D."/>
            <person name="Sodergren E."/>
            <person name="Davis P."/>
            <person name="Kerhornou A."/>
            <person name="Nie X."/>
            <person name="Hall N."/>
            <person name="Anjard C."/>
            <person name="Hemphill L."/>
            <person name="Bason N."/>
            <person name="Farbrother P."/>
            <person name="Desany B."/>
            <person name="Just E."/>
            <person name="Morio T."/>
            <person name="Rost R."/>
            <person name="Churcher C."/>
            <person name="Cooper J."/>
            <person name="Haydock S."/>
            <person name="van Driessche N."/>
            <person name="Cronin A."/>
            <person name="Goodhead I."/>
            <person name="Muzny D."/>
            <person name="Mourier T."/>
            <person name="Pain A."/>
            <person name="Lu M."/>
            <person name="Harper D."/>
            <person name="Lindsay R."/>
            <person name="Hauser H."/>
            <person name="James K."/>
            <person name="Quiles M."/>
            <person name="Madan Babu M."/>
            <person name="Saito T."/>
            <person name="Buchrieser C."/>
            <person name="Wardroper A."/>
            <person name="Felder M."/>
            <person name="Thangavelu M."/>
            <person name="Johnson D."/>
            <person name="Knights A."/>
            <person name="Loulseged H."/>
            <person name="Mungall K."/>
            <person name="Oliver K."/>
            <person name="Price C."/>
            <person name="Quail M.A."/>
            <person name="Urushihara H."/>
            <person name="Hernandez J."/>
            <person name="Rabbinowitsch E."/>
            <person name="Steffen D."/>
            <person name="Sanders M."/>
            <person name="Ma J."/>
            <person name="Kohara Y."/>
            <person name="Sharp S."/>
            <person name="Simmonds M."/>
            <person name="Spiegler S."/>
            <person name="Tivey A."/>
            <person name="Sugano S."/>
            <person name="White B."/>
            <person name="Walker D."/>
            <person name="Woodward J."/>
            <person name="Winckler T."/>
            <person name="Tanaka Y."/>
            <person name="Shaulsky G."/>
            <person name="Schleicher M."/>
            <person name="Weinstock G."/>
            <person name="Rosenthal A."/>
            <person name="Cox E.C."/>
            <person name="Chisholm R.L."/>
            <person name="Gibbs R."/>
            <person name="Loomis W.F."/>
            <person name="Platzer M."/>
            <person name="Kay R.R."/>
            <person name="Williams J."/>
            <person name="Dear P.H."/>
            <person name="Noegel A.A."/>
            <person name="Barrell B."/>
            <person name="Kuspa A."/>
        </authorList>
    </citation>
    <scope>NUCLEOTIDE SEQUENCE [LARGE SCALE GENOMIC DNA]</scope>
    <source>
        <strain evidence="2 3">AX4</strain>
    </source>
</reference>
<sequence length="918" mass="107849">MNNLNKNKNKDIYSLYKSVFNNKYLSNYIYDYVYKFNEQISYGGRSYSEDCFKIKKYDQAGFEWCLKHARELLLYKIKRNEKFDQIDSKSITSFIYFFNNNYYNHYNLSLNKEESSIILNQLLNTNKSILLSTNKLTQELIKTSLDTSNLDLLKFIFENYGTVNPSSTSSSSTSSSTSTSATTKTTTTTTTTTIEELRINNDDLFDKSLGKCDLKIIKFIYYELGIMVKDPMKAFYNALCSNKRCELIRFLLDEIGFVPPISFTGSFEIYFENLMRLDHQLFKRLYNDYNIPLLQFNGYNSFSVLNNIFLSYNLLDNYLDHYGSGCANYSTIASYLDFNYGRCIDKSHKTKSVLEKYQIDYILTALLVLSVSHRTSKKEKQISSLLFKKVEHLIEYNENRNIQTPFKHILKKTDILKENQTTKKVNSIYNLAIIKPTPTTPTTPPPPPPPPPPPTANDKIVYLIYDAVSYIYSFFNNNNNNTIKNNNVENEEEDENEEYIYFDETEFTEIDYEDFELVREIKRVFYFDWFAKSEKGFYNYDLESLIYQFISEYKEYDLIKTYPPSCSSGGDNLVRVACYYGDCELLKMNKDHKIKIDGQPLFNHDRVDIKTQLEFLKIAITNTNFTNPMLISHIINPKNTQFKIKKHANRLANIINSNQRRFSAHCLLNNKKLFKYYFENHKSLFTWDSDDISKSVVRDICYNNHNNNKGDNGNGGGSGSGSGDIQFLQYLFDNGIGDINDDLLSDCIDITTIKYMVKYFSLKLKAKFIYNYSYIDLWKSNYLTFYLINNVDFKNELEFIQPVRFQDLDHKTAVFLYLKLKSQNIQMDYKPMENYFFSLKNIIERSYPLLVVKLLLDDFENNDTIDQDIKSKFNLTISQKNYTTLCNKINQFNRYKDFIQDKVDRNIIKIVSNTNKYK</sequence>
<evidence type="ECO:0000313" key="2">
    <source>
        <dbReference type="EMBL" id="EAL61930.1"/>
    </source>
</evidence>
<comment type="caution">
    <text evidence="2">The sequence shown here is derived from an EMBL/GenBank/DDBJ whole genome shotgun (WGS) entry which is preliminary data.</text>
</comment>
<dbReference type="VEuPathDB" id="AmoebaDB:DDB_G0290999"/>
<keyword evidence="3" id="KW-1185">Reference proteome</keyword>
<protein>
    <submittedName>
        <fullName evidence="2">Uncharacterized protein</fullName>
    </submittedName>
</protein>
<dbReference type="EMBL" id="AAFI02000174">
    <property type="protein sequence ID" value="EAL61930.1"/>
    <property type="molecule type" value="Genomic_DNA"/>
</dbReference>
<dbReference type="KEGG" id="ddi:DDB_G0290999"/>
<feature type="compositionally biased region" description="Pro residues" evidence="1">
    <location>
        <begin position="438"/>
        <end position="455"/>
    </location>
</feature>
<dbReference type="Proteomes" id="UP000002195">
    <property type="component" value="Unassembled WGS sequence"/>
</dbReference>
<feature type="compositionally biased region" description="Low complexity" evidence="1">
    <location>
        <begin position="166"/>
        <end position="187"/>
    </location>
</feature>
<dbReference type="dictyBase" id="DDB_G0290999"/>
<dbReference type="InParanoid" id="Q54F92"/>
<dbReference type="SUPFAM" id="SSF101447">
    <property type="entry name" value="Formin homology 2 domain (FH2 domain)"/>
    <property type="match status" value="1"/>
</dbReference>
<organism evidence="2 3">
    <name type="scientific">Dictyostelium discoideum</name>
    <name type="common">Social amoeba</name>
    <dbReference type="NCBI Taxonomy" id="44689"/>
    <lineage>
        <taxon>Eukaryota</taxon>
        <taxon>Amoebozoa</taxon>
        <taxon>Evosea</taxon>
        <taxon>Eumycetozoa</taxon>
        <taxon>Dictyostelia</taxon>
        <taxon>Dictyosteliales</taxon>
        <taxon>Dictyosteliaceae</taxon>
        <taxon>Dictyostelium</taxon>
    </lineage>
</organism>
<feature type="region of interest" description="Disordered" evidence="1">
    <location>
        <begin position="436"/>
        <end position="456"/>
    </location>
</feature>
<dbReference type="PANTHER" id="PTHR32052:SF10">
    <property type="entry name" value="ANKYRIN REPEAT-CONTAINING PROTEIN"/>
    <property type="match status" value="1"/>
</dbReference>
<dbReference type="AlphaFoldDB" id="Q54F92"/>
<dbReference type="RefSeq" id="XP_635445.1">
    <property type="nucleotide sequence ID" value="XM_630353.1"/>
</dbReference>